<dbReference type="Proteomes" id="UP000194137">
    <property type="component" value="Chromosome"/>
</dbReference>
<protein>
    <submittedName>
        <fullName evidence="1">Uncharacterized protein</fullName>
    </submittedName>
</protein>
<name>A0A1W7A0S5_9HYPH</name>
<dbReference type="AlphaFoldDB" id="A0A1W7A0S5"/>
<dbReference type="RefSeq" id="WP_245303517.1">
    <property type="nucleotide sequence ID" value="NZ_CP021112.1"/>
</dbReference>
<accession>A0A1W7A0S5</accession>
<evidence type="ECO:0000313" key="1">
    <source>
        <dbReference type="EMBL" id="ARQ03188.1"/>
    </source>
</evidence>
<organism evidence="1 2">
    <name type="scientific">Pseudorhodoplanes sinuspersici</name>
    <dbReference type="NCBI Taxonomy" id="1235591"/>
    <lineage>
        <taxon>Bacteria</taxon>
        <taxon>Pseudomonadati</taxon>
        <taxon>Pseudomonadota</taxon>
        <taxon>Alphaproteobacteria</taxon>
        <taxon>Hyphomicrobiales</taxon>
        <taxon>Pseudorhodoplanes</taxon>
    </lineage>
</organism>
<proteinExistence type="predicted"/>
<dbReference type="EMBL" id="CP021112">
    <property type="protein sequence ID" value="ARQ03188.1"/>
    <property type="molecule type" value="Genomic_DNA"/>
</dbReference>
<dbReference type="Pfam" id="PF09948">
    <property type="entry name" value="PpoB2"/>
    <property type="match status" value="1"/>
</dbReference>
<keyword evidence="2" id="KW-1185">Reference proteome</keyword>
<evidence type="ECO:0000313" key="2">
    <source>
        <dbReference type="Proteomes" id="UP000194137"/>
    </source>
</evidence>
<dbReference type="STRING" id="1235591.CAK95_25220"/>
<reference evidence="1 2" key="1">
    <citation type="submission" date="2017-05" db="EMBL/GenBank/DDBJ databases">
        <title>Full genome sequence of Pseudorhodoplanes sinuspersici.</title>
        <authorList>
            <person name="Dastgheib S.M.M."/>
            <person name="Shavandi M."/>
            <person name="Tirandaz H."/>
        </authorList>
    </citation>
    <scope>NUCLEOTIDE SEQUENCE [LARGE SCALE GENOMIC DNA]</scope>
    <source>
        <strain evidence="1 2">RIPI110</strain>
    </source>
</reference>
<dbReference type="InterPro" id="IPR018688">
    <property type="entry name" value="PpoB2-like"/>
</dbReference>
<gene>
    <name evidence="1" type="ORF">CAK95_25220</name>
</gene>
<dbReference type="KEGG" id="psin:CAK95_25220"/>
<sequence>MINTAIAGLLRRDRMLVAAALFAVIVLSWIYLLTGAGMSMHEMDGMLMPMRMEPWTLNYAALVFAMWAIMMAAMMLPSAAPIILLFGTIERRRQKDDLTTVSFALGYVVIWVLFSVAATALQFGAEQVALMSPMMQMTSIALAGAMLILAGLYQWTPFKQSCLRRCRSPLDFIVSEWREGRAGALVMGLRHGGFCLGCCWALMLLLFVGGVMNLVWIAGLSIFVLIEKLAPAGHWIGRAAGIGLIAWGGAVLFGLLPASLEML</sequence>